<proteinExistence type="predicted"/>
<name>A0AA42BKC4_9ALTE</name>
<dbReference type="AlphaFoldDB" id="A0AA42BKC4"/>
<comment type="caution">
    <text evidence="1">The sequence shown here is derived from an EMBL/GenBank/DDBJ whole genome shotgun (WGS) entry which is preliminary data.</text>
</comment>
<reference evidence="1" key="1">
    <citation type="submission" date="2022-07" db="EMBL/GenBank/DDBJ databases">
        <title>Characterization of the Novel Bacterium Alteromonas immobilis LMIT006 and Alteromonas gregis LMIT007.</title>
        <authorList>
            <person name="Lin X."/>
        </authorList>
    </citation>
    <scope>NUCLEOTIDE SEQUENCE</scope>
    <source>
        <strain evidence="1">LMIT007</strain>
    </source>
</reference>
<dbReference type="RefSeq" id="WP_254098123.1">
    <property type="nucleotide sequence ID" value="NZ_JANATA010000001.1"/>
</dbReference>
<dbReference type="EMBL" id="JANATA010000001">
    <property type="protein sequence ID" value="MCP3427613.1"/>
    <property type="molecule type" value="Genomic_DNA"/>
</dbReference>
<protein>
    <submittedName>
        <fullName evidence="1">Peptidoglycan binding protein CsiV</fullName>
    </submittedName>
</protein>
<dbReference type="Pfam" id="PF10972">
    <property type="entry name" value="CsiV"/>
    <property type="match status" value="1"/>
</dbReference>
<organism evidence="1 2">
    <name type="scientific">Opacimonas viscosa</name>
    <dbReference type="NCBI Taxonomy" id="2961944"/>
    <lineage>
        <taxon>Bacteria</taxon>
        <taxon>Pseudomonadati</taxon>
        <taxon>Pseudomonadota</taxon>
        <taxon>Gammaproteobacteria</taxon>
        <taxon>Alteromonadales</taxon>
        <taxon>Alteromonadaceae</taxon>
        <taxon>Opacimonas</taxon>
    </lineage>
</organism>
<gene>
    <name evidence="1" type="ORF">NLF92_01465</name>
</gene>
<sequence>MNNYLLNTASSKRGVNALKYHTQCILISLVTLFSGMTFEIAAQDAPDWWFDVEVLVVKHSQADTKQSEIFPQHHVTNLEYGYALMSDFLQPDIRLIQQHLPICPELSPLTSFCQPTPTFIDFLVEWLYDATGAPINTHINSNDVLPVYYDGYIPSRSNQPHFLPKSSLSLTSLSADLRWDKTMSPLLHVAWRQPVAEGENNAVFYRIQAGANLQERPHGEPHPITTLFTTDIGTQNEPLVDISSEQIDPSSAQMVTQKLLTSELDEVVNTSLVGIIKQNLTSPETVAYTTNTEQASTDSKLYTPIYELDGGIKVFIKYYSGVPYLHVVGDMLFASKNPDTGTVTLHPFQQRRRIISKQVHYFDHPYFGLVITLTRHKRPALQD</sequence>
<evidence type="ECO:0000313" key="2">
    <source>
        <dbReference type="Proteomes" id="UP001165413"/>
    </source>
</evidence>
<dbReference type="InterPro" id="IPR021241">
    <property type="entry name" value="CsiV"/>
</dbReference>
<accession>A0AA42BKC4</accession>
<dbReference type="Proteomes" id="UP001165413">
    <property type="component" value="Unassembled WGS sequence"/>
</dbReference>
<keyword evidence="2" id="KW-1185">Reference proteome</keyword>
<evidence type="ECO:0000313" key="1">
    <source>
        <dbReference type="EMBL" id="MCP3427613.1"/>
    </source>
</evidence>